<dbReference type="KEGG" id="cdn:BN940_02946"/>
<name>W8X8H1_CASD6</name>
<dbReference type="Pfam" id="PF20121">
    <property type="entry name" value="DUF6511"/>
    <property type="match status" value="1"/>
</dbReference>
<feature type="region of interest" description="Disordered" evidence="1">
    <location>
        <begin position="73"/>
        <end position="96"/>
    </location>
</feature>
<dbReference type="AlphaFoldDB" id="W8X8H1"/>
<evidence type="ECO:0000313" key="3">
    <source>
        <dbReference type="Proteomes" id="UP000019805"/>
    </source>
</evidence>
<dbReference type="EMBL" id="HG916765">
    <property type="protein sequence ID" value="CDM23065.1"/>
    <property type="molecule type" value="Genomic_DNA"/>
</dbReference>
<dbReference type="PATRIC" id="fig|1437824.5.peg.585"/>
<reference evidence="2 3" key="1">
    <citation type="journal article" date="2014" name="BMC Microbiol.">
        <title>The oxygen-independent metabolism of cyclic monoterpenes in Castellaniella defragrans 65Phen.</title>
        <authorList>
            <person name="Petasch J."/>
            <person name="Disch E.M."/>
            <person name="Markert S."/>
            <person name="Becher D."/>
            <person name="Schweder T."/>
            <person name="Huttel B."/>
            <person name="Reinhardt R."/>
            <person name="Harder J."/>
        </authorList>
    </citation>
    <scope>NUCLEOTIDE SEQUENCE [LARGE SCALE GENOMIC DNA]</scope>
    <source>
        <strain evidence="2">65Phen</strain>
    </source>
</reference>
<sequence length="96" mass="10200">MENITDIERGAMRLCLKAFGQAAEAIGFTKPLGEYSEAEALQVIEAIVGGWAAAMAAHHDSAKYPPVRGVAPAADPLDENPFSGMTDDLPWKEAAK</sequence>
<keyword evidence="3" id="KW-1185">Reference proteome</keyword>
<dbReference type="STRING" id="1437824.BN940_02946"/>
<dbReference type="InterPro" id="IPR045422">
    <property type="entry name" value="DUF6511"/>
</dbReference>
<accession>W8X8H1</accession>
<gene>
    <name evidence="2" type="ORF">BN940_02946</name>
</gene>
<protein>
    <submittedName>
        <fullName evidence="2">Uncharacterized protein</fullName>
    </submittedName>
</protein>
<evidence type="ECO:0000313" key="2">
    <source>
        <dbReference type="EMBL" id="CDM23065.1"/>
    </source>
</evidence>
<dbReference type="eggNOG" id="ENOG502Z92H">
    <property type="taxonomic scope" value="Bacteria"/>
</dbReference>
<organism evidence="2 3">
    <name type="scientific">Castellaniella defragrans (strain DSM 12143 / CCUG 39792 / 65Phen)</name>
    <name type="common">Alcaligenes defragrans</name>
    <dbReference type="NCBI Taxonomy" id="1437824"/>
    <lineage>
        <taxon>Bacteria</taxon>
        <taxon>Pseudomonadati</taxon>
        <taxon>Pseudomonadota</taxon>
        <taxon>Betaproteobacteria</taxon>
        <taxon>Burkholderiales</taxon>
        <taxon>Alcaligenaceae</taxon>
        <taxon>Castellaniella</taxon>
    </lineage>
</organism>
<proteinExistence type="predicted"/>
<dbReference type="HOGENOM" id="CLU_2354609_0_0_4"/>
<evidence type="ECO:0000256" key="1">
    <source>
        <dbReference type="SAM" id="MobiDB-lite"/>
    </source>
</evidence>
<dbReference type="Proteomes" id="UP000019805">
    <property type="component" value="Chromosome"/>
</dbReference>